<dbReference type="Gene3D" id="3.60.110.10">
    <property type="entry name" value="Carbon-nitrogen hydrolase"/>
    <property type="match status" value="1"/>
</dbReference>
<dbReference type="AlphaFoldDB" id="A0A8H7N8Z5"/>
<dbReference type="Pfam" id="PF00795">
    <property type="entry name" value="CN_hydrolase"/>
    <property type="match status" value="1"/>
</dbReference>
<name>A0A8H7N8Z5_BIOOC</name>
<reference evidence="4" key="1">
    <citation type="submission" date="2020-10" db="EMBL/GenBank/DDBJ databases">
        <title>High-Quality Genome Resource of Clonostachys rosea strain S41 by Oxford Nanopore Long-Read Sequencing.</title>
        <authorList>
            <person name="Wang H."/>
        </authorList>
    </citation>
    <scope>NUCLEOTIDE SEQUENCE</scope>
    <source>
        <strain evidence="4">S41</strain>
    </source>
</reference>
<evidence type="ECO:0000313" key="4">
    <source>
        <dbReference type="EMBL" id="KAF9751252.1"/>
    </source>
</evidence>
<dbReference type="PROSITE" id="PS50263">
    <property type="entry name" value="CN_HYDROLASE"/>
    <property type="match status" value="1"/>
</dbReference>
<dbReference type="PROSITE" id="PS00920">
    <property type="entry name" value="NITRIL_CHT_1"/>
    <property type="match status" value="1"/>
</dbReference>
<dbReference type="GO" id="GO:0000257">
    <property type="term" value="F:nitrilase activity"/>
    <property type="evidence" value="ECO:0007669"/>
    <property type="project" value="UniProtKB-ARBA"/>
</dbReference>
<dbReference type="InterPro" id="IPR003010">
    <property type="entry name" value="C-N_Hydrolase"/>
</dbReference>
<proteinExistence type="inferred from homology"/>
<gene>
    <name evidence="4" type="ORF">IM811_015472</name>
</gene>
<dbReference type="InterPro" id="IPR044149">
    <property type="entry name" value="Nitrilases_CHs"/>
</dbReference>
<sequence length="318" mass="34868">MASTKSPHSGSLKTKTTRIYIVQRAPRLLDLELGIQAAIEEIAAASKAGANLITFPETWLGGYPAWVFGMAGWNDANAREWYRKLVESSPTASGPHISRIRDAAKDHNIEVVLGFNERSRENSGTIYNSVALIRSDGTLLGIHRKLTPTHTERIVWAGGDARGLRAHDTPSGRIGAAICWEHFHPLIRQALHEEDEQIHIALWPDMPSAHQLASRQYAFEGRCFVVAAATYLGTEAVPKELLEAFEKGVGAKELFPGGSGVIGPDGEYIVGPVLGPEPVVVDVDLSQTIAYKHDLDVAGHYKRPDIFRLSVNREEARL</sequence>
<evidence type="ECO:0000256" key="2">
    <source>
        <dbReference type="PROSITE-ProRule" id="PRU10139"/>
    </source>
</evidence>
<dbReference type="Proteomes" id="UP000616885">
    <property type="component" value="Unassembled WGS sequence"/>
</dbReference>
<dbReference type="PANTHER" id="PTHR46044">
    <property type="entry name" value="NITRILASE"/>
    <property type="match status" value="1"/>
</dbReference>
<feature type="domain" description="CN hydrolase" evidence="3">
    <location>
        <begin position="17"/>
        <end position="285"/>
    </location>
</feature>
<evidence type="ECO:0000259" key="3">
    <source>
        <dbReference type="PROSITE" id="PS50263"/>
    </source>
</evidence>
<organism evidence="4 5">
    <name type="scientific">Bionectria ochroleuca</name>
    <name type="common">Gliocladium roseum</name>
    <dbReference type="NCBI Taxonomy" id="29856"/>
    <lineage>
        <taxon>Eukaryota</taxon>
        <taxon>Fungi</taxon>
        <taxon>Dikarya</taxon>
        <taxon>Ascomycota</taxon>
        <taxon>Pezizomycotina</taxon>
        <taxon>Sordariomycetes</taxon>
        <taxon>Hypocreomycetidae</taxon>
        <taxon>Hypocreales</taxon>
        <taxon>Bionectriaceae</taxon>
        <taxon>Clonostachys</taxon>
    </lineage>
</organism>
<dbReference type="InterPro" id="IPR036526">
    <property type="entry name" value="C-N_Hydrolase_sf"/>
</dbReference>
<evidence type="ECO:0000313" key="5">
    <source>
        <dbReference type="Proteomes" id="UP000616885"/>
    </source>
</evidence>
<dbReference type="PROSITE" id="PS00921">
    <property type="entry name" value="NITRIL_CHT_2"/>
    <property type="match status" value="1"/>
</dbReference>
<dbReference type="PANTHER" id="PTHR46044:SF1">
    <property type="entry name" value="CN HYDROLASE DOMAIN-CONTAINING PROTEIN"/>
    <property type="match status" value="1"/>
</dbReference>
<dbReference type="GO" id="GO:0016836">
    <property type="term" value="F:hydro-lyase activity"/>
    <property type="evidence" value="ECO:0007669"/>
    <property type="project" value="UniProtKB-ARBA"/>
</dbReference>
<protein>
    <recommendedName>
        <fullName evidence="3">CN hydrolase domain-containing protein</fullName>
    </recommendedName>
</protein>
<dbReference type="InterPro" id="IPR000132">
    <property type="entry name" value="Nitrilase/CN_hydratase_CS"/>
</dbReference>
<feature type="active site" description="Proton acceptor" evidence="2">
    <location>
        <position position="57"/>
    </location>
</feature>
<dbReference type="CDD" id="cd07564">
    <property type="entry name" value="nitrilases_CHs"/>
    <property type="match status" value="1"/>
</dbReference>
<dbReference type="EMBL" id="JADCTT010000006">
    <property type="protein sequence ID" value="KAF9751252.1"/>
    <property type="molecule type" value="Genomic_DNA"/>
</dbReference>
<comment type="caution">
    <text evidence="4">The sequence shown here is derived from an EMBL/GenBank/DDBJ whole genome shotgun (WGS) entry which is preliminary data.</text>
</comment>
<dbReference type="SUPFAM" id="SSF56317">
    <property type="entry name" value="Carbon-nitrogen hydrolase"/>
    <property type="match status" value="1"/>
</dbReference>
<comment type="similarity">
    <text evidence="1">Belongs to the carbon-nitrogen hydrolase superfamily. Nitrilase family.</text>
</comment>
<accession>A0A8H7N8Z5</accession>
<evidence type="ECO:0000256" key="1">
    <source>
        <dbReference type="ARBA" id="ARBA00008129"/>
    </source>
</evidence>